<proteinExistence type="predicted"/>
<name>A0A5B7IQ12_PORTR</name>
<dbReference type="EMBL" id="VSRR010060976">
    <property type="protein sequence ID" value="MPC82878.1"/>
    <property type="molecule type" value="Genomic_DNA"/>
</dbReference>
<comment type="caution">
    <text evidence="1">The sequence shown here is derived from an EMBL/GenBank/DDBJ whole genome shotgun (WGS) entry which is preliminary data.</text>
</comment>
<sequence length="74" mass="7962">MDGEMSLGVLSCPGTGGRLRSARGKFWSLSCCGIMQECRGDDDNDDDDDDADADARRNLFGNDLACASVPHQIH</sequence>
<organism evidence="1 2">
    <name type="scientific">Portunus trituberculatus</name>
    <name type="common">Swimming crab</name>
    <name type="synonym">Neptunus trituberculatus</name>
    <dbReference type="NCBI Taxonomy" id="210409"/>
    <lineage>
        <taxon>Eukaryota</taxon>
        <taxon>Metazoa</taxon>
        <taxon>Ecdysozoa</taxon>
        <taxon>Arthropoda</taxon>
        <taxon>Crustacea</taxon>
        <taxon>Multicrustacea</taxon>
        <taxon>Malacostraca</taxon>
        <taxon>Eumalacostraca</taxon>
        <taxon>Eucarida</taxon>
        <taxon>Decapoda</taxon>
        <taxon>Pleocyemata</taxon>
        <taxon>Brachyura</taxon>
        <taxon>Eubrachyura</taxon>
        <taxon>Portunoidea</taxon>
        <taxon>Portunidae</taxon>
        <taxon>Portuninae</taxon>
        <taxon>Portunus</taxon>
    </lineage>
</organism>
<evidence type="ECO:0000313" key="2">
    <source>
        <dbReference type="Proteomes" id="UP000324222"/>
    </source>
</evidence>
<evidence type="ECO:0000313" key="1">
    <source>
        <dbReference type="EMBL" id="MPC82878.1"/>
    </source>
</evidence>
<keyword evidence="2" id="KW-1185">Reference proteome</keyword>
<gene>
    <name evidence="1" type="ORF">E2C01_077564</name>
</gene>
<dbReference type="AlphaFoldDB" id="A0A5B7IQ12"/>
<accession>A0A5B7IQ12</accession>
<protein>
    <submittedName>
        <fullName evidence="1">Uncharacterized protein</fullName>
    </submittedName>
</protein>
<reference evidence="1 2" key="1">
    <citation type="submission" date="2019-05" db="EMBL/GenBank/DDBJ databases">
        <title>Another draft genome of Portunus trituberculatus and its Hox gene families provides insights of decapod evolution.</title>
        <authorList>
            <person name="Jeong J.-H."/>
            <person name="Song I."/>
            <person name="Kim S."/>
            <person name="Choi T."/>
            <person name="Kim D."/>
            <person name="Ryu S."/>
            <person name="Kim W."/>
        </authorList>
    </citation>
    <scope>NUCLEOTIDE SEQUENCE [LARGE SCALE GENOMIC DNA]</scope>
    <source>
        <tissue evidence="1">Muscle</tissue>
    </source>
</reference>
<dbReference type="Proteomes" id="UP000324222">
    <property type="component" value="Unassembled WGS sequence"/>
</dbReference>